<dbReference type="EMBL" id="FCNX02000020">
    <property type="protein sequence ID" value="SAL00030.1"/>
    <property type="molecule type" value="Genomic_DNA"/>
</dbReference>
<dbReference type="InterPro" id="IPR051450">
    <property type="entry name" value="Gfo/Idh/MocA_Oxidoreductases"/>
</dbReference>
<dbReference type="PANTHER" id="PTHR43377">
    <property type="entry name" value="BILIVERDIN REDUCTASE A"/>
    <property type="match status" value="1"/>
</dbReference>
<dbReference type="RefSeq" id="WP_061138085.1">
    <property type="nucleotide sequence ID" value="NZ_FCNX02000020.1"/>
</dbReference>
<dbReference type="Pfam" id="PF22725">
    <property type="entry name" value="GFO_IDH_MocA_C3"/>
    <property type="match status" value="1"/>
</dbReference>
<reference evidence="3" key="1">
    <citation type="submission" date="2016-01" db="EMBL/GenBank/DDBJ databases">
        <authorList>
            <person name="Peeters C."/>
        </authorList>
    </citation>
    <scope>NUCLEOTIDE SEQUENCE</scope>
    <source>
        <strain evidence="3">LMG 29320</strain>
    </source>
</reference>
<proteinExistence type="predicted"/>
<accession>A0A158E027</accession>
<dbReference type="OrthoDB" id="9801953at2"/>
<dbReference type="InterPro" id="IPR000683">
    <property type="entry name" value="Gfo/Idh/MocA-like_OxRdtase_N"/>
</dbReference>
<dbReference type="PANTHER" id="PTHR43377:SF1">
    <property type="entry name" value="BILIVERDIN REDUCTASE A"/>
    <property type="match status" value="1"/>
</dbReference>
<dbReference type="SUPFAM" id="SSF55347">
    <property type="entry name" value="Glyceraldehyde-3-phosphate dehydrogenase-like, C-terminal domain"/>
    <property type="match status" value="1"/>
</dbReference>
<gene>
    <name evidence="3" type="ORF">AWB77_06066</name>
</gene>
<dbReference type="GO" id="GO:0000166">
    <property type="term" value="F:nucleotide binding"/>
    <property type="evidence" value="ECO:0007669"/>
    <property type="project" value="InterPro"/>
</dbReference>
<dbReference type="STRING" id="1777138.AWB77_06066"/>
<dbReference type="SUPFAM" id="SSF51735">
    <property type="entry name" value="NAD(P)-binding Rossmann-fold domains"/>
    <property type="match status" value="1"/>
</dbReference>
<keyword evidence="4" id="KW-1185">Reference proteome</keyword>
<feature type="domain" description="GFO/IDH/MocA-like oxidoreductase" evidence="2">
    <location>
        <begin position="130"/>
        <end position="238"/>
    </location>
</feature>
<protein>
    <submittedName>
        <fullName evidence="3">Oxidoreductase domain-containing protein</fullName>
    </submittedName>
</protein>
<feature type="domain" description="Gfo/Idh/MocA-like oxidoreductase N-terminal" evidence="1">
    <location>
        <begin position="4"/>
        <end position="122"/>
    </location>
</feature>
<dbReference type="AlphaFoldDB" id="A0A158E027"/>
<dbReference type="Pfam" id="PF01408">
    <property type="entry name" value="GFO_IDH_MocA"/>
    <property type="match status" value="1"/>
</dbReference>
<dbReference type="InterPro" id="IPR055170">
    <property type="entry name" value="GFO_IDH_MocA-like_dom"/>
</dbReference>
<organism evidence="3 4">
    <name type="scientific">Caballeronia fortuita</name>
    <dbReference type="NCBI Taxonomy" id="1777138"/>
    <lineage>
        <taxon>Bacteria</taxon>
        <taxon>Pseudomonadati</taxon>
        <taxon>Pseudomonadota</taxon>
        <taxon>Betaproteobacteria</taxon>
        <taxon>Burkholderiales</taxon>
        <taxon>Burkholderiaceae</taxon>
        <taxon>Caballeronia</taxon>
    </lineage>
</organism>
<evidence type="ECO:0000259" key="1">
    <source>
        <dbReference type="Pfam" id="PF01408"/>
    </source>
</evidence>
<evidence type="ECO:0000259" key="2">
    <source>
        <dbReference type="Pfam" id="PF22725"/>
    </source>
</evidence>
<evidence type="ECO:0000313" key="4">
    <source>
        <dbReference type="Proteomes" id="UP000054903"/>
    </source>
</evidence>
<sequence length="397" mass="43453">MAMIRLGIVGLGRAFSLMLPTFLADARVQLAGACDPRETARAQFEADFDAPAFDDIEALARRADIDALYIASPHQFHAAHTRIAASHGKHVLVEKPMALSLDECDDMIAACREANVHLIVGHCHSFDTPYLRTRELIASGAFGGVKMIQALNYTDYLYRPRRPEELKTEAGGGAVFSQAAHQVDIVRMLAGSRATRIRAAVGNWDPARPTEGAYTATLWFENGAFATLAYNGYGHFDSDEWTGWIGEMGQTRSADEYGAARRKLAKVASREEEARLKAAGTYGGNAYTPAAQAADVRRHQHFGPLIVSCERGDLRPMPDGIVVYGDERRERIELDAPEVPRAEVIDELMAAMHGDAAPLHDGVWARGTLEICLAMLRSGAEQRDVLIGGETSIKKEY</sequence>
<evidence type="ECO:0000313" key="3">
    <source>
        <dbReference type="EMBL" id="SAL00030.1"/>
    </source>
</evidence>
<name>A0A158E027_9BURK</name>
<dbReference type="Gene3D" id="3.40.50.720">
    <property type="entry name" value="NAD(P)-binding Rossmann-like Domain"/>
    <property type="match status" value="1"/>
</dbReference>
<dbReference type="Gene3D" id="3.30.360.10">
    <property type="entry name" value="Dihydrodipicolinate Reductase, domain 2"/>
    <property type="match status" value="1"/>
</dbReference>
<dbReference type="InterPro" id="IPR036291">
    <property type="entry name" value="NAD(P)-bd_dom_sf"/>
</dbReference>
<comment type="caution">
    <text evidence="3">The sequence shown here is derived from an EMBL/GenBank/DDBJ whole genome shotgun (WGS) entry which is preliminary data.</text>
</comment>
<dbReference type="Proteomes" id="UP000054903">
    <property type="component" value="Unassembled WGS sequence"/>
</dbReference>